<evidence type="ECO:0000313" key="4">
    <source>
        <dbReference type="Proteomes" id="UP000325002"/>
    </source>
</evidence>
<feature type="coiled-coil region" evidence="1">
    <location>
        <begin position="55"/>
        <end position="110"/>
    </location>
</feature>
<feature type="transmembrane region" description="Helical" evidence="2">
    <location>
        <begin position="127"/>
        <end position="148"/>
    </location>
</feature>
<keyword evidence="1" id="KW-0175">Coiled coil</keyword>
<dbReference type="RefSeq" id="WP_147778524.1">
    <property type="nucleotide sequence ID" value="NZ_SAYD01000018.1"/>
</dbReference>
<gene>
    <name evidence="3" type="ORF">EPJ81_08010</name>
</gene>
<comment type="caution">
    <text evidence="3">The sequence shown here is derived from an EMBL/GenBank/DDBJ whole genome shotgun (WGS) entry which is preliminary data.</text>
</comment>
<accession>A0A5C8ENT3</accession>
<dbReference type="SUPFAM" id="SSF58100">
    <property type="entry name" value="Bacterial hemolysins"/>
    <property type="match status" value="1"/>
</dbReference>
<name>A0A5C8ENT3_9SPIR</name>
<organism evidence="3 4">
    <name type="scientific">Brachyspira aalborgi</name>
    <dbReference type="NCBI Taxonomy" id="29522"/>
    <lineage>
        <taxon>Bacteria</taxon>
        <taxon>Pseudomonadati</taxon>
        <taxon>Spirochaetota</taxon>
        <taxon>Spirochaetia</taxon>
        <taxon>Brachyspirales</taxon>
        <taxon>Brachyspiraceae</taxon>
        <taxon>Brachyspira</taxon>
    </lineage>
</organism>
<sequence>MATKNKDIKVEKLTKRIESLELILGFDKDGKRNGNGLITLVERIDKGQAEIWRRMETLKTDMESMNTKLNKINDTWKDLSFDIRTLNENIKNMEQKIKSFEGKIEEHAKAIDKSITPNKLRDVVKDFGLFAGFFLTLGTIFGIIAYLYNRIRGHI</sequence>
<dbReference type="Gene3D" id="1.20.5.300">
    <property type="match status" value="1"/>
</dbReference>
<dbReference type="Proteomes" id="UP000325002">
    <property type="component" value="Unassembled WGS sequence"/>
</dbReference>
<evidence type="ECO:0000313" key="3">
    <source>
        <dbReference type="EMBL" id="TXJ39048.1"/>
    </source>
</evidence>
<keyword evidence="2" id="KW-1133">Transmembrane helix</keyword>
<reference evidence="3 4" key="1">
    <citation type="journal article" date="1992" name="Lakartidningen">
        <title>[Penicillin V and not amoxicillin is the first choice preparation in acute otitis].</title>
        <authorList>
            <person name="Kamme C."/>
            <person name="Lundgren K."/>
            <person name="Prellner K."/>
        </authorList>
    </citation>
    <scope>NUCLEOTIDE SEQUENCE [LARGE SCALE GENOMIC DNA]</scope>
    <source>
        <strain evidence="3 4">PC3997IV</strain>
    </source>
</reference>
<keyword evidence="2" id="KW-0472">Membrane</keyword>
<keyword evidence="2" id="KW-0812">Transmembrane</keyword>
<dbReference type="EMBL" id="SAYD01000018">
    <property type="protein sequence ID" value="TXJ39048.1"/>
    <property type="molecule type" value="Genomic_DNA"/>
</dbReference>
<proteinExistence type="predicted"/>
<evidence type="ECO:0000256" key="1">
    <source>
        <dbReference type="SAM" id="Coils"/>
    </source>
</evidence>
<protein>
    <submittedName>
        <fullName evidence="3">Uncharacterized protein</fullName>
    </submittedName>
</protein>
<dbReference type="AlphaFoldDB" id="A0A5C8ENT3"/>
<evidence type="ECO:0000256" key="2">
    <source>
        <dbReference type="SAM" id="Phobius"/>
    </source>
</evidence>